<dbReference type="InterPro" id="IPR003607">
    <property type="entry name" value="HD/PDEase_dom"/>
</dbReference>
<dbReference type="STRING" id="749551.HMPREF9555_00327"/>
<evidence type="ECO:0000259" key="7">
    <source>
        <dbReference type="PROSITE" id="PS51831"/>
    </source>
</evidence>
<dbReference type="EMBL" id="AECV01000001">
    <property type="protein sequence ID" value="EFW30698.1"/>
    <property type="molecule type" value="Genomic_DNA"/>
</dbReference>
<comment type="caution">
    <text evidence="8">The sequence shown here is derived from an EMBL/GenBank/DDBJ whole genome shotgun (WGS) entry which is preliminary data.</text>
</comment>
<feature type="domain" description="HD" evidence="7">
    <location>
        <begin position="20"/>
        <end position="135"/>
    </location>
</feature>
<dbReference type="SUPFAM" id="SSF109604">
    <property type="entry name" value="HD-domain/PDEase-like"/>
    <property type="match status" value="1"/>
</dbReference>
<dbReference type="NCBIfam" id="TIGR00277">
    <property type="entry name" value="HDIG"/>
    <property type="match status" value="1"/>
</dbReference>
<dbReference type="InterPro" id="IPR051094">
    <property type="entry name" value="Diverse_Catalytic_Enzymes"/>
</dbReference>
<dbReference type="NCBIfam" id="TIGR00488">
    <property type="entry name" value="bis(5'-nucleosyl)-tetraphosphatase (symmetrical) YqeK"/>
    <property type="match status" value="1"/>
</dbReference>
<sequence length="195" mass="21528">MTKSYEDMRALLEQHLSPGRYRHSLGVADTAAALARRFGMNEERARVAGLLHDCGRMYETAQLPGEARRRGIPIGKIEAAMPLLLHAYVGAYLVYEIYGVDDAAVAQAIWRHTVGGENMTALDKIVYFADMIEPSRAYPEVEKLRGLARTAPLDEMMLVGLTDSILFVVQKGGLIHPDTVTARNELILGEAARFA</sequence>
<dbReference type="AlphaFoldDB" id="E7N034"/>
<keyword evidence="9" id="KW-1185">Reference proteome</keyword>
<evidence type="ECO:0000256" key="1">
    <source>
        <dbReference type="ARBA" id="ARBA00012506"/>
    </source>
</evidence>
<dbReference type="PANTHER" id="PTHR35795">
    <property type="entry name" value="SLR1885 PROTEIN"/>
    <property type="match status" value="1"/>
</dbReference>
<organism evidence="8 9">
    <name type="scientific">Selenomonas artemidis F0399</name>
    <dbReference type="NCBI Taxonomy" id="749551"/>
    <lineage>
        <taxon>Bacteria</taxon>
        <taxon>Bacillati</taxon>
        <taxon>Bacillota</taxon>
        <taxon>Negativicutes</taxon>
        <taxon>Selenomonadales</taxon>
        <taxon>Selenomonadaceae</taxon>
        <taxon>Selenomonas</taxon>
    </lineage>
</organism>
<dbReference type="CDD" id="cd00077">
    <property type="entry name" value="HDc"/>
    <property type="match status" value="1"/>
</dbReference>
<evidence type="ECO:0000256" key="5">
    <source>
        <dbReference type="ARBA" id="ARBA00023004"/>
    </source>
</evidence>
<reference evidence="8 9" key="1">
    <citation type="submission" date="2010-08" db="EMBL/GenBank/DDBJ databases">
        <authorList>
            <person name="Weinstock G."/>
            <person name="Sodergren E."/>
            <person name="Clifton S."/>
            <person name="Fulton L."/>
            <person name="Fulton B."/>
            <person name="Courtney L."/>
            <person name="Fronick C."/>
            <person name="Harrison M."/>
            <person name="Strong C."/>
            <person name="Farmer C."/>
            <person name="Delahaunty K."/>
            <person name="Markovic C."/>
            <person name="Hall O."/>
            <person name="Minx P."/>
            <person name="Tomlinson C."/>
            <person name="Mitreva M."/>
            <person name="Hou S."/>
            <person name="Chen J."/>
            <person name="Wollam A."/>
            <person name="Pepin K.H."/>
            <person name="Johnson M."/>
            <person name="Bhonagiri V."/>
            <person name="Zhang X."/>
            <person name="Suruliraj S."/>
            <person name="Warren W."/>
            <person name="Chinwalla A."/>
            <person name="Mardis E.R."/>
            <person name="Wilson R.K."/>
        </authorList>
    </citation>
    <scope>NUCLEOTIDE SEQUENCE [LARGE SCALE GENOMIC DNA]</scope>
    <source>
        <strain evidence="8 9">F0399</strain>
    </source>
</reference>
<dbReference type="InterPro" id="IPR006674">
    <property type="entry name" value="HD_domain"/>
</dbReference>
<evidence type="ECO:0000313" key="8">
    <source>
        <dbReference type="EMBL" id="EFW30698.1"/>
    </source>
</evidence>
<dbReference type="HOGENOM" id="CLU_089580_1_2_9"/>
<name>E7N034_9FIRM</name>
<keyword evidence="2" id="KW-0479">Metal-binding</keyword>
<comment type="catalytic activity">
    <reaction evidence="6">
        <text>P(1),P(4)-bis(5'-adenosyl) tetraphosphate + H2O = 2 ADP + 2 H(+)</text>
        <dbReference type="Rhea" id="RHEA:24252"/>
        <dbReference type="ChEBI" id="CHEBI:15377"/>
        <dbReference type="ChEBI" id="CHEBI:15378"/>
        <dbReference type="ChEBI" id="CHEBI:58141"/>
        <dbReference type="ChEBI" id="CHEBI:456216"/>
        <dbReference type="EC" id="3.6.1.41"/>
    </reaction>
</comment>
<dbReference type="Proteomes" id="UP000004633">
    <property type="component" value="Unassembled WGS sequence"/>
</dbReference>
<accession>E7N034</accession>
<dbReference type="EC" id="3.6.1.41" evidence="1"/>
<dbReference type="InterPro" id="IPR006675">
    <property type="entry name" value="HDIG_dom"/>
</dbReference>
<dbReference type="Gene3D" id="1.10.3210.10">
    <property type="entry name" value="Hypothetical protein af1432"/>
    <property type="match status" value="1"/>
</dbReference>
<evidence type="ECO:0000256" key="6">
    <source>
        <dbReference type="ARBA" id="ARBA00049417"/>
    </source>
</evidence>
<dbReference type="GO" id="GO:0046872">
    <property type="term" value="F:metal ion binding"/>
    <property type="evidence" value="ECO:0007669"/>
    <property type="project" value="UniProtKB-KW"/>
</dbReference>
<keyword evidence="3" id="KW-0547">Nucleotide-binding</keyword>
<dbReference type="PANTHER" id="PTHR35795:SF1">
    <property type="entry name" value="BIS(5'-NUCLEOSYL)-TETRAPHOSPHATASE, SYMMETRICAL"/>
    <property type="match status" value="1"/>
</dbReference>
<keyword evidence="4 8" id="KW-0378">Hydrolase</keyword>
<proteinExistence type="predicted"/>
<evidence type="ECO:0000256" key="2">
    <source>
        <dbReference type="ARBA" id="ARBA00022723"/>
    </source>
</evidence>
<dbReference type="InterPro" id="IPR005249">
    <property type="entry name" value="YqeK"/>
</dbReference>
<gene>
    <name evidence="8" type="ORF">HMPREF9555_00327</name>
</gene>
<dbReference type="PROSITE" id="PS51831">
    <property type="entry name" value="HD"/>
    <property type="match status" value="1"/>
</dbReference>
<evidence type="ECO:0000313" key="9">
    <source>
        <dbReference type="Proteomes" id="UP000004633"/>
    </source>
</evidence>
<evidence type="ECO:0000256" key="3">
    <source>
        <dbReference type="ARBA" id="ARBA00022741"/>
    </source>
</evidence>
<dbReference type="GO" id="GO:0008803">
    <property type="term" value="F:bis(5'-nucleosyl)-tetraphosphatase (symmetrical) activity"/>
    <property type="evidence" value="ECO:0007669"/>
    <property type="project" value="UniProtKB-EC"/>
</dbReference>
<dbReference type="GO" id="GO:0000166">
    <property type="term" value="F:nucleotide binding"/>
    <property type="evidence" value="ECO:0007669"/>
    <property type="project" value="UniProtKB-KW"/>
</dbReference>
<protein>
    <recommendedName>
        <fullName evidence="1">bis(5'-nucleosyl)-tetraphosphatase (symmetrical)</fullName>
        <ecNumber evidence="1">3.6.1.41</ecNumber>
    </recommendedName>
</protein>
<dbReference type="RefSeq" id="WP_009348985.1">
    <property type="nucleotide sequence ID" value="NZ_GL638127.1"/>
</dbReference>
<evidence type="ECO:0000256" key="4">
    <source>
        <dbReference type="ARBA" id="ARBA00022801"/>
    </source>
</evidence>
<keyword evidence="5" id="KW-0408">Iron</keyword>
<dbReference type="Pfam" id="PF01966">
    <property type="entry name" value="HD"/>
    <property type="match status" value="1"/>
</dbReference>
<dbReference type="SMART" id="SM00471">
    <property type="entry name" value="HDc"/>
    <property type="match status" value="1"/>
</dbReference>